<protein>
    <submittedName>
        <fullName evidence="1">Uncharacterized protein</fullName>
    </submittedName>
</protein>
<gene>
    <name evidence="1" type="ORF">I6H48_00815</name>
</gene>
<dbReference type="RefSeq" id="WP_187405418.1">
    <property type="nucleotide sequence ID" value="NZ_CP066023.1"/>
</dbReference>
<proteinExistence type="predicted"/>
<name>A0A7T4G662_CORAY</name>
<reference evidence="1 2" key="1">
    <citation type="submission" date="2020-12" db="EMBL/GenBank/DDBJ databases">
        <title>FDA dAtabase for Regulatory Grade micrObial Sequences (FDA-ARGOS): Supporting development and validation of Infectious Disease Dx tests.</title>
        <authorList>
            <person name="Sproer C."/>
            <person name="Gronow S."/>
            <person name="Severitt S."/>
            <person name="Schroder I."/>
            <person name="Tallon L."/>
            <person name="Sadzewicz L."/>
            <person name="Zhao X."/>
            <person name="Boylan J."/>
            <person name="Ott S."/>
            <person name="Bowen H."/>
            <person name="Vavikolanu K."/>
            <person name="Mehta A."/>
            <person name="Aluvathingal J."/>
            <person name="Nadendla S."/>
            <person name="Lowell S."/>
            <person name="Myers T."/>
            <person name="Yan Y."/>
            <person name="Sichtig H."/>
        </authorList>
    </citation>
    <scope>NUCLEOTIDE SEQUENCE [LARGE SCALE GENOMIC DNA]</scope>
    <source>
        <strain evidence="1 2">FDAARGOS_991</strain>
    </source>
</reference>
<sequence length="60" mass="6880">MTSLEYIMSRRKTPVIARSTDGRVIRATPIHDPSENFRKGWEQTGAALRKAMDHYGSMTR</sequence>
<keyword evidence="2" id="KW-1185">Reference proteome</keyword>
<dbReference type="EMBL" id="CP066023">
    <property type="protein sequence ID" value="QQB82846.1"/>
    <property type="molecule type" value="Genomic_DNA"/>
</dbReference>
<dbReference type="Proteomes" id="UP000595198">
    <property type="component" value="Chromosome"/>
</dbReference>
<evidence type="ECO:0000313" key="2">
    <source>
        <dbReference type="Proteomes" id="UP000595198"/>
    </source>
</evidence>
<accession>A0A7T4G662</accession>
<organism evidence="1 2">
    <name type="scientific">Corynebacterium amycolatum</name>
    <dbReference type="NCBI Taxonomy" id="43765"/>
    <lineage>
        <taxon>Bacteria</taxon>
        <taxon>Bacillati</taxon>
        <taxon>Actinomycetota</taxon>
        <taxon>Actinomycetes</taxon>
        <taxon>Mycobacteriales</taxon>
        <taxon>Corynebacteriaceae</taxon>
        <taxon>Corynebacterium</taxon>
    </lineage>
</organism>
<evidence type="ECO:0000313" key="1">
    <source>
        <dbReference type="EMBL" id="QQB82846.1"/>
    </source>
</evidence>